<dbReference type="Proteomes" id="UP000015105">
    <property type="component" value="Chromosome 5D"/>
</dbReference>
<reference evidence="2" key="4">
    <citation type="submission" date="2019-03" db="UniProtKB">
        <authorList>
            <consortium name="EnsemblPlants"/>
        </authorList>
    </citation>
    <scope>IDENTIFICATION</scope>
</reference>
<protein>
    <submittedName>
        <fullName evidence="2">Uncharacterized protein</fullName>
    </submittedName>
</protein>
<organism evidence="2 3">
    <name type="scientific">Aegilops tauschii subsp. strangulata</name>
    <name type="common">Goatgrass</name>
    <dbReference type="NCBI Taxonomy" id="200361"/>
    <lineage>
        <taxon>Eukaryota</taxon>
        <taxon>Viridiplantae</taxon>
        <taxon>Streptophyta</taxon>
        <taxon>Embryophyta</taxon>
        <taxon>Tracheophyta</taxon>
        <taxon>Spermatophyta</taxon>
        <taxon>Magnoliopsida</taxon>
        <taxon>Liliopsida</taxon>
        <taxon>Poales</taxon>
        <taxon>Poaceae</taxon>
        <taxon>BOP clade</taxon>
        <taxon>Pooideae</taxon>
        <taxon>Triticodae</taxon>
        <taxon>Triticeae</taxon>
        <taxon>Triticinae</taxon>
        <taxon>Aegilops</taxon>
    </lineage>
</organism>
<reference evidence="3" key="2">
    <citation type="journal article" date="2017" name="Nat. Plants">
        <title>The Aegilops tauschii genome reveals multiple impacts of transposons.</title>
        <authorList>
            <person name="Zhao G."/>
            <person name="Zou C."/>
            <person name="Li K."/>
            <person name="Wang K."/>
            <person name="Li T."/>
            <person name="Gao L."/>
            <person name="Zhang X."/>
            <person name="Wang H."/>
            <person name="Yang Z."/>
            <person name="Liu X."/>
            <person name="Jiang W."/>
            <person name="Mao L."/>
            <person name="Kong X."/>
            <person name="Jiao Y."/>
            <person name="Jia J."/>
        </authorList>
    </citation>
    <scope>NUCLEOTIDE SEQUENCE [LARGE SCALE GENOMIC DNA]</scope>
    <source>
        <strain evidence="3">cv. AL8/78</strain>
    </source>
</reference>
<dbReference type="AlphaFoldDB" id="A0A453KSM5"/>
<evidence type="ECO:0000313" key="2">
    <source>
        <dbReference type="EnsemblPlants" id="AET5Gv20501600.1"/>
    </source>
</evidence>
<reference evidence="2" key="5">
    <citation type="journal article" date="2021" name="G3 (Bethesda)">
        <title>Aegilops tauschii genome assembly Aet v5.0 features greater sequence contiguity and improved annotation.</title>
        <authorList>
            <person name="Wang L."/>
            <person name="Zhu T."/>
            <person name="Rodriguez J.C."/>
            <person name="Deal K.R."/>
            <person name="Dubcovsky J."/>
            <person name="McGuire P.E."/>
            <person name="Lux T."/>
            <person name="Spannagl M."/>
            <person name="Mayer K.F.X."/>
            <person name="Baldrich P."/>
            <person name="Meyers B.C."/>
            <person name="Huo N."/>
            <person name="Gu Y.Q."/>
            <person name="Zhou H."/>
            <person name="Devos K.M."/>
            <person name="Bennetzen J.L."/>
            <person name="Unver T."/>
            <person name="Budak H."/>
            <person name="Gulick P.J."/>
            <person name="Galiba G."/>
            <person name="Kalapos B."/>
            <person name="Nelson D.R."/>
            <person name="Li P."/>
            <person name="You F.M."/>
            <person name="Luo M.C."/>
            <person name="Dvorak J."/>
        </authorList>
    </citation>
    <scope>NUCLEOTIDE SEQUENCE [LARGE SCALE GENOMIC DNA]</scope>
    <source>
        <strain evidence="2">cv. AL8/78</strain>
    </source>
</reference>
<dbReference type="PANTHER" id="PTHR46740:SF6">
    <property type="entry name" value="OS12G0623300 PROTEIN"/>
    <property type="match status" value="1"/>
</dbReference>
<dbReference type="Gramene" id="AET5Gv20501600.1">
    <property type="protein sequence ID" value="AET5Gv20501600.1"/>
    <property type="gene ID" value="AET5Gv20501600"/>
</dbReference>
<dbReference type="STRING" id="200361.A0A453KSM5"/>
<dbReference type="InterPro" id="IPR044221">
    <property type="entry name" value="DYAD/AMEIOTIC1"/>
</dbReference>
<dbReference type="PANTHER" id="PTHR46740">
    <property type="entry name" value="PROTEIN DYAD"/>
    <property type="match status" value="1"/>
</dbReference>
<dbReference type="GO" id="GO:0007131">
    <property type="term" value="P:reciprocal meiotic recombination"/>
    <property type="evidence" value="ECO:0007669"/>
    <property type="project" value="InterPro"/>
</dbReference>
<dbReference type="EnsemblPlants" id="AET5Gv20501600.1">
    <property type="protein sequence ID" value="AET5Gv20501600.1"/>
    <property type="gene ID" value="AET5Gv20501600"/>
</dbReference>
<accession>A0A453KSM5</accession>
<reference evidence="3" key="1">
    <citation type="journal article" date="2014" name="Science">
        <title>Ancient hybridizations among the ancestral genomes of bread wheat.</title>
        <authorList>
            <consortium name="International Wheat Genome Sequencing Consortium,"/>
            <person name="Marcussen T."/>
            <person name="Sandve S.R."/>
            <person name="Heier L."/>
            <person name="Spannagl M."/>
            <person name="Pfeifer M."/>
            <person name="Jakobsen K.S."/>
            <person name="Wulff B.B."/>
            <person name="Steuernagel B."/>
            <person name="Mayer K.F."/>
            <person name="Olsen O.A."/>
        </authorList>
    </citation>
    <scope>NUCLEOTIDE SEQUENCE [LARGE SCALE GENOMIC DNA]</scope>
    <source>
        <strain evidence="3">cv. AL8/78</strain>
    </source>
</reference>
<feature type="compositionally biased region" description="Basic residues" evidence="1">
    <location>
        <begin position="50"/>
        <end position="66"/>
    </location>
</feature>
<feature type="compositionally biased region" description="Low complexity" evidence="1">
    <location>
        <begin position="1"/>
        <end position="49"/>
    </location>
</feature>
<dbReference type="GO" id="GO:0051177">
    <property type="term" value="P:meiotic sister chromatid cohesion"/>
    <property type="evidence" value="ECO:0007669"/>
    <property type="project" value="InterPro"/>
</dbReference>
<feature type="region of interest" description="Disordered" evidence="1">
    <location>
        <begin position="1"/>
        <end position="80"/>
    </location>
</feature>
<sequence length="210" mass="22761">HNTHSTHPLFFLSPSLSSPSLLPTSPTSPVTTSPTSPVTTSPTSPATISPRRRHVSPASTHTRRPLAPRSTHTQHPRSSFDVPALDLATEAVDAGDGEEAIAVVCLDHILKHASGATEEAERIRHCHNTDGSMEYWLEPDELAALRREVGADPYWVPPGWKRGDPVSADCYALNAKMQVEEHSKELAGVKRTLFPLLLSSSLALLACLEQ</sequence>
<name>A0A453KSM5_AEGTS</name>
<evidence type="ECO:0000256" key="1">
    <source>
        <dbReference type="SAM" id="MobiDB-lite"/>
    </source>
</evidence>
<evidence type="ECO:0000313" key="3">
    <source>
        <dbReference type="Proteomes" id="UP000015105"/>
    </source>
</evidence>
<reference evidence="2" key="3">
    <citation type="journal article" date="2017" name="Nature">
        <title>Genome sequence of the progenitor of the wheat D genome Aegilops tauschii.</title>
        <authorList>
            <person name="Luo M.C."/>
            <person name="Gu Y.Q."/>
            <person name="Puiu D."/>
            <person name="Wang H."/>
            <person name="Twardziok S.O."/>
            <person name="Deal K.R."/>
            <person name="Huo N."/>
            <person name="Zhu T."/>
            <person name="Wang L."/>
            <person name="Wang Y."/>
            <person name="McGuire P.E."/>
            <person name="Liu S."/>
            <person name="Long H."/>
            <person name="Ramasamy R.K."/>
            <person name="Rodriguez J.C."/>
            <person name="Van S.L."/>
            <person name="Yuan L."/>
            <person name="Wang Z."/>
            <person name="Xia Z."/>
            <person name="Xiao L."/>
            <person name="Anderson O.D."/>
            <person name="Ouyang S."/>
            <person name="Liang Y."/>
            <person name="Zimin A.V."/>
            <person name="Pertea G."/>
            <person name="Qi P."/>
            <person name="Bennetzen J.L."/>
            <person name="Dai X."/>
            <person name="Dawson M.W."/>
            <person name="Muller H.G."/>
            <person name="Kugler K."/>
            <person name="Rivarola-Duarte L."/>
            <person name="Spannagl M."/>
            <person name="Mayer K.F.X."/>
            <person name="Lu F.H."/>
            <person name="Bevan M.W."/>
            <person name="Leroy P."/>
            <person name="Li P."/>
            <person name="You F.M."/>
            <person name="Sun Q."/>
            <person name="Liu Z."/>
            <person name="Lyons E."/>
            <person name="Wicker T."/>
            <person name="Salzberg S.L."/>
            <person name="Devos K.M."/>
            <person name="Dvorak J."/>
        </authorList>
    </citation>
    <scope>NUCLEOTIDE SEQUENCE [LARGE SCALE GENOMIC DNA]</scope>
    <source>
        <strain evidence="2">cv. AL8/78</strain>
    </source>
</reference>
<proteinExistence type="predicted"/>
<keyword evidence="3" id="KW-1185">Reference proteome</keyword>